<keyword evidence="2" id="KW-1185">Reference proteome</keyword>
<organism evidence="1 2">
    <name type="scientific">Lentibacillus cibarius</name>
    <dbReference type="NCBI Taxonomy" id="2583219"/>
    <lineage>
        <taxon>Bacteria</taxon>
        <taxon>Bacillati</taxon>
        <taxon>Bacillota</taxon>
        <taxon>Bacilli</taxon>
        <taxon>Bacillales</taxon>
        <taxon>Bacillaceae</taxon>
        <taxon>Lentibacillus</taxon>
    </lineage>
</organism>
<dbReference type="EMBL" id="VJMZ01000001">
    <property type="protein sequence ID" value="TRM11398.1"/>
    <property type="molecule type" value="Genomic_DNA"/>
</dbReference>
<gene>
    <name evidence="1" type="ORF">FH966_06640</name>
</gene>
<reference evidence="1 2" key="1">
    <citation type="submission" date="2019-07" db="EMBL/GenBank/DDBJ databases">
        <title>Genomic analysis of Lentibacillus sp. NKC851-2.</title>
        <authorList>
            <person name="Oh Y.J."/>
        </authorList>
    </citation>
    <scope>NUCLEOTIDE SEQUENCE [LARGE SCALE GENOMIC DNA]</scope>
    <source>
        <strain evidence="1 2">NKC851-2</strain>
    </source>
</reference>
<name>A0A549YHQ6_9BACI</name>
<dbReference type="RefSeq" id="WP_142790536.1">
    <property type="nucleotide sequence ID" value="NZ_VJMZ01000001.1"/>
</dbReference>
<evidence type="ECO:0000313" key="1">
    <source>
        <dbReference type="EMBL" id="TRM11398.1"/>
    </source>
</evidence>
<protein>
    <submittedName>
        <fullName evidence="1">Uncharacterized protein</fullName>
    </submittedName>
</protein>
<accession>A0A549YHQ6</accession>
<sequence>MSEQMIQQLNVYEYLGKGCDPLYNVICHMQQGYSEYIPDINVTLTKNQHGLYEMASESNHECYSNKEDLYDCVSKIINNSLLRGIS</sequence>
<dbReference type="AlphaFoldDB" id="A0A549YHQ6"/>
<evidence type="ECO:0000313" key="2">
    <source>
        <dbReference type="Proteomes" id="UP000319280"/>
    </source>
</evidence>
<comment type="caution">
    <text evidence="1">The sequence shown here is derived from an EMBL/GenBank/DDBJ whole genome shotgun (WGS) entry which is preliminary data.</text>
</comment>
<proteinExistence type="predicted"/>
<dbReference type="Proteomes" id="UP000319280">
    <property type="component" value="Unassembled WGS sequence"/>
</dbReference>